<protein>
    <submittedName>
        <fullName evidence="1">Uncharacterized protein</fullName>
    </submittedName>
</protein>
<sequence length="109" mass="11833">MNQTDACLHGRFRAGEARLAPIQQDVPLFGREGARQNIHQGGFTGPVFTEQTAYFTGLQAQAYMVDGAYRPEVHHNAGHFNVQALVLLHSGILLYSRGAGWIGPASPSD</sequence>
<comment type="caution">
    <text evidence="1">The sequence shown here is derived from an EMBL/GenBank/DDBJ whole genome shotgun (WGS) entry which is preliminary data.</text>
</comment>
<dbReference type="EMBL" id="VSSQ01032475">
    <property type="protein sequence ID" value="MPM83745.1"/>
    <property type="molecule type" value="Genomic_DNA"/>
</dbReference>
<name>A0A645D3J3_9ZZZZ</name>
<proteinExistence type="predicted"/>
<organism evidence="1">
    <name type="scientific">bioreactor metagenome</name>
    <dbReference type="NCBI Taxonomy" id="1076179"/>
    <lineage>
        <taxon>unclassified sequences</taxon>
        <taxon>metagenomes</taxon>
        <taxon>ecological metagenomes</taxon>
    </lineage>
</organism>
<reference evidence="1" key="1">
    <citation type="submission" date="2019-08" db="EMBL/GenBank/DDBJ databases">
        <authorList>
            <person name="Kucharzyk K."/>
            <person name="Murdoch R.W."/>
            <person name="Higgins S."/>
            <person name="Loffler F."/>
        </authorList>
    </citation>
    <scope>NUCLEOTIDE SEQUENCE</scope>
</reference>
<dbReference type="AlphaFoldDB" id="A0A645D3J3"/>
<accession>A0A645D3J3</accession>
<gene>
    <name evidence="1" type="ORF">SDC9_130814</name>
</gene>
<evidence type="ECO:0000313" key="1">
    <source>
        <dbReference type="EMBL" id="MPM83745.1"/>
    </source>
</evidence>